<name>A0AAW9Q9Z8_9CYAN</name>
<keyword evidence="3" id="KW-0255">Endonuclease</keyword>
<comment type="caution">
    <text evidence="3">The sequence shown here is derived from an EMBL/GenBank/DDBJ whole genome shotgun (WGS) entry which is preliminary data.</text>
</comment>
<feature type="compositionally biased region" description="Low complexity" evidence="1">
    <location>
        <begin position="9"/>
        <end position="21"/>
    </location>
</feature>
<evidence type="ECO:0000259" key="2">
    <source>
        <dbReference type="Pfam" id="PF05685"/>
    </source>
</evidence>
<accession>A0AAW9Q9Z8</accession>
<reference evidence="3" key="1">
    <citation type="submission" date="2024-01" db="EMBL/GenBank/DDBJ databases">
        <title>Bank of Algae and Cyanobacteria of the Azores (BACA) strain genomes.</title>
        <authorList>
            <person name="Luz R."/>
            <person name="Cordeiro R."/>
            <person name="Fonseca A."/>
            <person name="Goncalves V."/>
        </authorList>
    </citation>
    <scope>NUCLEOTIDE SEQUENCE</scope>
    <source>
        <strain evidence="3">BACA0141</strain>
    </source>
</reference>
<dbReference type="InterPro" id="IPR011335">
    <property type="entry name" value="Restrct_endonuc-II-like"/>
</dbReference>
<proteinExistence type="predicted"/>
<feature type="region of interest" description="Disordered" evidence="1">
    <location>
        <begin position="211"/>
        <end position="243"/>
    </location>
</feature>
<dbReference type="EMBL" id="JAZBJZ010000210">
    <property type="protein sequence ID" value="MEE3720023.1"/>
    <property type="molecule type" value="Genomic_DNA"/>
</dbReference>
<keyword evidence="4" id="KW-1185">Reference proteome</keyword>
<dbReference type="SUPFAM" id="SSF52980">
    <property type="entry name" value="Restriction endonuclease-like"/>
    <property type="match status" value="1"/>
</dbReference>
<organism evidence="3 4">
    <name type="scientific">Tumidithrix elongata BACA0141</name>
    <dbReference type="NCBI Taxonomy" id="2716417"/>
    <lineage>
        <taxon>Bacteria</taxon>
        <taxon>Bacillati</taxon>
        <taxon>Cyanobacteriota</taxon>
        <taxon>Cyanophyceae</taxon>
        <taxon>Pseudanabaenales</taxon>
        <taxon>Pseudanabaenaceae</taxon>
        <taxon>Tumidithrix</taxon>
        <taxon>Tumidithrix elongata</taxon>
    </lineage>
</organism>
<evidence type="ECO:0000256" key="1">
    <source>
        <dbReference type="SAM" id="MobiDB-lite"/>
    </source>
</evidence>
<dbReference type="Pfam" id="PF05685">
    <property type="entry name" value="Uma2"/>
    <property type="match status" value="1"/>
</dbReference>
<evidence type="ECO:0000313" key="3">
    <source>
        <dbReference type="EMBL" id="MEE3720023.1"/>
    </source>
</evidence>
<keyword evidence="3" id="KW-0540">Nuclease</keyword>
<dbReference type="Gene3D" id="3.90.1570.10">
    <property type="entry name" value="tt1808, chain A"/>
    <property type="match status" value="1"/>
</dbReference>
<keyword evidence="3" id="KW-0378">Hydrolase</keyword>
<dbReference type="AlphaFoldDB" id="A0AAW9Q9Z8"/>
<protein>
    <submittedName>
        <fullName evidence="3">Uma2 family endonuclease</fullName>
    </submittedName>
</protein>
<gene>
    <name evidence="3" type="ORF">V2H45_25120</name>
</gene>
<dbReference type="RefSeq" id="WP_330486463.1">
    <property type="nucleotide sequence ID" value="NZ_JAZBJZ010000210.1"/>
</dbReference>
<evidence type="ECO:0000313" key="4">
    <source>
        <dbReference type="Proteomes" id="UP001333818"/>
    </source>
</evidence>
<dbReference type="PANTHER" id="PTHR33352:SF2">
    <property type="entry name" value="SLL0995 PROTEIN"/>
    <property type="match status" value="1"/>
</dbReference>
<dbReference type="InterPro" id="IPR012296">
    <property type="entry name" value="Nuclease_put_TT1808"/>
</dbReference>
<dbReference type="GO" id="GO:0004519">
    <property type="term" value="F:endonuclease activity"/>
    <property type="evidence" value="ECO:0007669"/>
    <property type="project" value="UniProtKB-KW"/>
</dbReference>
<dbReference type="CDD" id="cd06260">
    <property type="entry name" value="DUF820-like"/>
    <property type="match status" value="1"/>
</dbReference>
<dbReference type="PANTHER" id="PTHR33352">
    <property type="entry name" value="SLR1095 PROTEIN"/>
    <property type="match status" value="1"/>
</dbReference>
<dbReference type="Proteomes" id="UP001333818">
    <property type="component" value="Unassembled WGS sequence"/>
</dbReference>
<feature type="domain" description="Putative restriction endonuclease" evidence="2">
    <location>
        <begin position="32"/>
        <end position="169"/>
    </location>
</feature>
<feature type="region of interest" description="Disordered" evidence="1">
    <location>
        <begin position="1"/>
        <end position="22"/>
    </location>
</feature>
<sequence length="268" mass="31029">MVAITETRSQPQSSSLPSPTSEVEAEIIYPSSDGEPLAETQQHVLAILMTLMVLRLYLQEQQAVVFADQFLYYIEGKPRARVAPDVMVVFDIEKRLYPNYKIWEGQQTPAIIFEVTSAGTKEVDWNFKKTLYEQLGVTEYWLFDPYGEWVPKQLQGYRLNEDGIYKPIADNCSEVLQLKLQAEEYLIGFYRLDNGEKLQTLEELDKTVQEAKQRAEQADQRAEQADQRAEQEAQKAEQERIKAEQERLRADRLAEKLRQLGVEIEDES</sequence>
<dbReference type="InterPro" id="IPR008538">
    <property type="entry name" value="Uma2"/>
</dbReference>